<dbReference type="Proteomes" id="UP000886851">
    <property type="component" value="Unassembled WGS sequence"/>
</dbReference>
<reference evidence="1" key="2">
    <citation type="submission" date="2021-04" db="EMBL/GenBank/DDBJ databases">
        <authorList>
            <person name="Gilroy R."/>
        </authorList>
    </citation>
    <scope>NUCLEOTIDE SEQUENCE</scope>
    <source>
        <strain evidence="1">Gambia2-208</strain>
    </source>
</reference>
<organism evidence="1 2">
    <name type="scientific">Candidatus Bacteroides pullicola</name>
    <dbReference type="NCBI Taxonomy" id="2838475"/>
    <lineage>
        <taxon>Bacteria</taxon>
        <taxon>Pseudomonadati</taxon>
        <taxon>Bacteroidota</taxon>
        <taxon>Bacteroidia</taxon>
        <taxon>Bacteroidales</taxon>
        <taxon>Bacteroidaceae</taxon>
        <taxon>Bacteroides</taxon>
    </lineage>
</organism>
<accession>A0A9D1ZFV9</accession>
<protein>
    <submittedName>
        <fullName evidence="1">DUF3352 domain-containing protein</fullName>
    </submittedName>
</protein>
<dbReference type="EMBL" id="DXCV01000017">
    <property type="protein sequence ID" value="HIY87425.1"/>
    <property type="molecule type" value="Genomic_DNA"/>
</dbReference>
<evidence type="ECO:0000313" key="1">
    <source>
        <dbReference type="EMBL" id="HIY87425.1"/>
    </source>
</evidence>
<reference evidence="1" key="1">
    <citation type="journal article" date="2021" name="PeerJ">
        <title>Extensive microbial diversity within the chicken gut microbiome revealed by metagenomics and culture.</title>
        <authorList>
            <person name="Gilroy R."/>
            <person name="Ravi A."/>
            <person name="Getino M."/>
            <person name="Pursley I."/>
            <person name="Horton D.L."/>
            <person name="Alikhan N.F."/>
            <person name="Baker D."/>
            <person name="Gharbi K."/>
            <person name="Hall N."/>
            <person name="Watson M."/>
            <person name="Adriaenssens E.M."/>
            <person name="Foster-Nyarko E."/>
            <person name="Jarju S."/>
            <person name="Secka A."/>
            <person name="Antonio M."/>
            <person name="Oren A."/>
            <person name="Chaudhuri R.R."/>
            <person name="La Ragione R."/>
            <person name="Hildebrand F."/>
            <person name="Pallen M.J."/>
        </authorList>
    </citation>
    <scope>NUCLEOTIDE SEQUENCE</scope>
    <source>
        <strain evidence="1">Gambia2-208</strain>
    </source>
</reference>
<proteinExistence type="predicted"/>
<evidence type="ECO:0000313" key="2">
    <source>
        <dbReference type="Proteomes" id="UP000886851"/>
    </source>
</evidence>
<sequence>MRINAVEQRKDFDLYTLVPQDAVAVFETGQLVETLEAMNQMECTKEGHTLHVSELFSTLRTYLNSLMTEAPHALSKQMNKVLISFHGPHTDTDQVLYCSLGTGDKELVEHFIGKYSAPSFPVKTSEYRGREISIYPMRNGQFLAVCLAKDFLAISFQKRLLERAIDAKSDACALTDDSTFKALHKNKLRDVEATLYVRTGSVAMGQPSDTLRPVLNLSEWIEFDLKFTRQALYAAGINHDKAGTSSLVNALHTQTCISGFPHKHLPSSSILYSHWSIAEKDSLFARKNFPVPDEYHPNAYTEARDHELENYLQAYADTILLTCIFQPRHADTQKPCAVTIIPLKDERKARQRFLSWLGSVPREPNAPPRPRFEPGYNRYPRSRAYRKYLIPRNTLTTRMTGFTDTTLYTYACFYRDNLLIASDALSLSAYMDAMERDDLLQDSPLHEALAGSLSPSYTSLLMADMRQMLQQPASYARLLPTFFLRHANFFSHFMLAVQFTRQDGAICTNLTLLYNPEDLATGNE</sequence>
<comment type="caution">
    <text evidence="1">The sequence shown here is derived from an EMBL/GenBank/DDBJ whole genome shotgun (WGS) entry which is preliminary data.</text>
</comment>
<gene>
    <name evidence="1" type="ORF">H9824_01815</name>
</gene>
<name>A0A9D1ZFV9_9BACE</name>
<dbReference type="AlphaFoldDB" id="A0A9D1ZFV9"/>